<sequence length="162" mass="18298">MMSDFRVALAELEDTPSLAPIAAALRSLEDRMESLFNIIASDNSRMDRIDLNNGGRLDRIEMALHNMGENSSSRPSCIFCKEDHHSSRCRSYADPIARAVQASKLGLCSRCLKTSSSYNRSTRRQRINLNTQSPTLLPSTPNPTIQQRRGREIEDEEWTLNV</sequence>
<reference evidence="2 3" key="2">
    <citation type="submission" date="2018-11" db="EMBL/GenBank/DDBJ databases">
        <authorList>
            <consortium name="Pathogen Informatics"/>
        </authorList>
    </citation>
    <scope>NUCLEOTIDE SEQUENCE [LARGE SCALE GENOMIC DNA]</scope>
</reference>
<dbReference type="AlphaFoldDB" id="A0A0N4YFP7"/>
<dbReference type="WBParaSite" id="NBR_0001559001-mRNA-1">
    <property type="protein sequence ID" value="NBR_0001559001-mRNA-1"/>
    <property type="gene ID" value="NBR_0001559001"/>
</dbReference>
<organism evidence="4">
    <name type="scientific">Nippostrongylus brasiliensis</name>
    <name type="common">Rat hookworm</name>
    <dbReference type="NCBI Taxonomy" id="27835"/>
    <lineage>
        <taxon>Eukaryota</taxon>
        <taxon>Metazoa</taxon>
        <taxon>Ecdysozoa</taxon>
        <taxon>Nematoda</taxon>
        <taxon>Chromadorea</taxon>
        <taxon>Rhabditida</taxon>
        <taxon>Rhabditina</taxon>
        <taxon>Rhabditomorpha</taxon>
        <taxon>Strongyloidea</taxon>
        <taxon>Heligmosomidae</taxon>
        <taxon>Nippostrongylus</taxon>
    </lineage>
</organism>
<protein>
    <submittedName>
        <fullName evidence="2 4">Uncharacterized protein</fullName>
    </submittedName>
</protein>
<gene>
    <name evidence="2" type="ORF">NBR_LOCUS15592</name>
</gene>
<dbReference type="EMBL" id="UYSL01021805">
    <property type="protein sequence ID" value="VDL79186.1"/>
    <property type="molecule type" value="Genomic_DNA"/>
</dbReference>
<accession>A0A0N4YFP7</accession>
<feature type="region of interest" description="Disordered" evidence="1">
    <location>
        <begin position="132"/>
        <end position="157"/>
    </location>
</feature>
<evidence type="ECO:0000313" key="3">
    <source>
        <dbReference type="Proteomes" id="UP000271162"/>
    </source>
</evidence>
<evidence type="ECO:0000256" key="1">
    <source>
        <dbReference type="SAM" id="MobiDB-lite"/>
    </source>
</evidence>
<dbReference type="Proteomes" id="UP000271162">
    <property type="component" value="Unassembled WGS sequence"/>
</dbReference>
<proteinExistence type="predicted"/>
<evidence type="ECO:0000313" key="4">
    <source>
        <dbReference type="WBParaSite" id="NBR_0001559001-mRNA-1"/>
    </source>
</evidence>
<name>A0A0N4YFP7_NIPBR</name>
<evidence type="ECO:0000313" key="2">
    <source>
        <dbReference type="EMBL" id="VDL79186.1"/>
    </source>
</evidence>
<reference evidence="4" key="1">
    <citation type="submission" date="2017-02" db="UniProtKB">
        <authorList>
            <consortium name="WormBaseParasite"/>
        </authorList>
    </citation>
    <scope>IDENTIFICATION</scope>
</reference>
<feature type="compositionally biased region" description="Low complexity" evidence="1">
    <location>
        <begin position="132"/>
        <end position="144"/>
    </location>
</feature>
<keyword evidence="3" id="KW-1185">Reference proteome</keyword>